<evidence type="ECO:0000313" key="1">
    <source>
        <dbReference type="EMBL" id="EEX72802.1"/>
    </source>
</evidence>
<proteinExistence type="predicted"/>
<gene>
    <name evidence="1" type="ORF">GCWU000325_00320</name>
</gene>
<name>C9LDP7_9BACT</name>
<comment type="caution">
    <text evidence="1">The sequence shown here is derived from an EMBL/GenBank/DDBJ whole genome shotgun (WGS) entry which is preliminary data.</text>
</comment>
<dbReference type="HOGENOM" id="CLU_2466465_0_0_10"/>
<dbReference type="EMBL" id="ACIJ02000005">
    <property type="protein sequence ID" value="EEX72802.1"/>
    <property type="molecule type" value="Genomic_DNA"/>
</dbReference>
<accession>C9LDP7</accession>
<sequence length="88" mass="10096">MLLIHRHHNIIGWLIVNKQLAIAGKYQATRWKQDIFAKSIGVGILLIVVAKQLQCEQANQIYKNDANGYAANHKLPVTIIFVDFQNKW</sequence>
<dbReference type="STRING" id="626522.GCWU000325_00320"/>
<keyword evidence="2" id="KW-1185">Reference proteome</keyword>
<organism evidence="1 2">
    <name type="scientific">Alloprevotella tannerae ATCC 51259</name>
    <dbReference type="NCBI Taxonomy" id="626522"/>
    <lineage>
        <taxon>Bacteria</taxon>
        <taxon>Pseudomonadati</taxon>
        <taxon>Bacteroidota</taxon>
        <taxon>Bacteroidia</taxon>
        <taxon>Bacteroidales</taxon>
        <taxon>Prevotellaceae</taxon>
        <taxon>Alloprevotella</taxon>
    </lineage>
</organism>
<dbReference type="AlphaFoldDB" id="C9LDP7"/>
<dbReference type="Proteomes" id="UP000003460">
    <property type="component" value="Unassembled WGS sequence"/>
</dbReference>
<evidence type="ECO:0000313" key="2">
    <source>
        <dbReference type="Proteomes" id="UP000003460"/>
    </source>
</evidence>
<protein>
    <submittedName>
        <fullName evidence="1">Uncharacterized protein</fullName>
    </submittedName>
</protein>
<reference evidence="1" key="1">
    <citation type="submission" date="2009-09" db="EMBL/GenBank/DDBJ databases">
        <authorList>
            <person name="Weinstock G."/>
            <person name="Sodergren E."/>
            <person name="Clifton S."/>
            <person name="Fulton L."/>
            <person name="Fulton B."/>
            <person name="Courtney L."/>
            <person name="Fronick C."/>
            <person name="Harrison M."/>
            <person name="Strong C."/>
            <person name="Farmer C."/>
            <person name="Delahaunty K."/>
            <person name="Markovic C."/>
            <person name="Hall O."/>
            <person name="Minx P."/>
            <person name="Tomlinson C."/>
            <person name="Mitreva M."/>
            <person name="Nelson J."/>
            <person name="Hou S."/>
            <person name="Wollam A."/>
            <person name="Pepin K.H."/>
            <person name="Johnson M."/>
            <person name="Bhonagiri V."/>
            <person name="Nash W.E."/>
            <person name="Warren W."/>
            <person name="Chinwalla A."/>
            <person name="Mardis E.R."/>
            <person name="Wilson R.K."/>
        </authorList>
    </citation>
    <scope>NUCLEOTIDE SEQUENCE [LARGE SCALE GENOMIC DNA]</scope>
    <source>
        <strain evidence="1">ATCC 51259</strain>
    </source>
</reference>